<keyword evidence="3" id="KW-1185">Reference proteome</keyword>
<feature type="region of interest" description="Disordered" evidence="1">
    <location>
        <begin position="26"/>
        <end position="58"/>
    </location>
</feature>
<evidence type="ECO:0000313" key="3">
    <source>
        <dbReference type="Proteomes" id="UP000770661"/>
    </source>
</evidence>
<dbReference type="EMBL" id="JACEEZ010002088">
    <property type="protein sequence ID" value="KAG0728538.1"/>
    <property type="molecule type" value="Genomic_DNA"/>
</dbReference>
<reference evidence="2" key="1">
    <citation type="submission" date="2020-07" db="EMBL/GenBank/DDBJ databases">
        <title>The High-quality genome of the commercially important snow crab, Chionoecetes opilio.</title>
        <authorList>
            <person name="Jeong J.-H."/>
            <person name="Ryu S."/>
        </authorList>
    </citation>
    <scope>NUCLEOTIDE SEQUENCE</scope>
    <source>
        <strain evidence="2">MADBK_172401_WGS</strain>
        <tissue evidence="2">Digestive gland</tissue>
    </source>
</reference>
<proteinExistence type="predicted"/>
<dbReference type="Proteomes" id="UP000770661">
    <property type="component" value="Unassembled WGS sequence"/>
</dbReference>
<gene>
    <name evidence="2" type="ORF">GWK47_032285</name>
</gene>
<dbReference type="AlphaFoldDB" id="A0A8J5CQ55"/>
<evidence type="ECO:0000256" key="1">
    <source>
        <dbReference type="SAM" id="MobiDB-lite"/>
    </source>
</evidence>
<evidence type="ECO:0000313" key="2">
    <source>
        <dbReference type="EMBL" id="KAG0728538.1"/>
    </source>
</evidence>
<organism evidence="2 3">
    <name type="scientific">Chionoecetes opilio</name>
    <name type="common">Atlantic snow crab</name>
    <name type="synonym">Cancer opilio</name>
    <dbReference type="NCBI Taxonomy" id="41210"/>
    <lineage>
        <taxon>Eukaryota</taxon>
        <taxon>Metazoa</taxon>
        <taxon>Ecdysozoa</taxon>
        <taxon>Arthropoda</taxon>
        <taxon>Crustacea</taxon>
        <taxon>Multicrustacea</taxon>
        <taxon>Malacostraca</taxon>
        <taxon>Eumalacostraca</taxon>
        <taxon>Eucarida</taxon>
        <taxon>Decapoda</taxon>
        <taxon>Pleocyemata</taxon>
        <taxon>Brachyura</taxon>
        <taxon>Eubrachyura</taxon>
        <taxon>Majoidea</taxon>
        <taxon>Majidae</taxon>
        <taxon>Chionoecetes</taxon>
    </lineage>
</organism>
<sequence>MRELENPYESRFLGWGSTWTTVSKIKREKRGKGYEGRGRPTKSRQIGPPISPRDPQQGKLFSVPIREDFPLLPRRKTGLCNLGPLSLQCTDPDAPCDPRRGNTKFLVHHKIPEVGHHILGRPGTTLLSSSSGVHFATSIPRLTRVPFGSGKNFLFLHINAICSTLGKEKSTRTRFQATGGDTTSSFFWKGKNRFGNMGAYTEVPKPFNLS</sequence>
<protein>
    <submittedName>
        <fullName evidence="2">Uncharacterized protein</fullName>
    </submittedName>
</protein>
<accession>A0A8J5CQ55</accession>
<comment type="caution">
    <text evidence="2">The sequence shown here is derived from an EMBL/GenBank/DDBJ whole genome shotgun (WGS) entry which is preliminary data.</text>
</comment>
<name>A0A8J5CQ55_CHIOP</name>